<dbReference type="GO" id="GO:0006099">
    <property type="term" value="P:tricarboxylic acid cycle"/>
    <property type="evidence" value="ECO:0007669"/>
    <property type="project" value="UniProtKB-UniRule"/>
</dbReference>
<dbReference type="SMART" id="SM00881">
    <property type="entry name" value="CoA_binding"/>
    <property type="match status" value="1"/>
</dbReference>
<keyword evidence="11" id="KW-1185">Reference proteome</keyword>
<evidence type="ECO:0000256" key="7">
    <source>
        <dbReference type="RuleBase" id="RU000677"/>
    </source>
</evidence>
<dbReference type="GO" id="GO:0004776">
    <property type="term" value="F:succinate-CoA ligase (GDP-forming) activity"/>
    <property type="evidence" value="ECO:0007669"/>
    <property type="project" value="TreeGrafter"/>
</dbReference>
<dbReference type="NCBIfam" id="NF004230">
    <property type="entry name" value="PRK05678.1"/>
    <property type="match status" value="1"/>
</dbReference>
<dbReference type="EC" id="6.2.1.5" evidence="5"/>
<evidence type="ECO:0000256" key="6">
    <source>
        <dbReference type="PIRSR" id="PIRSR001553-1"/>
    </source>
</evidence>
<dbReference type="PANTHER" id="PTHR11117:SF2">
    <property type="entry name" value="SUCCINATE--COA LIGASE [ADP_GDP-FORMING] SUBUNIT ALPHA, MITOCHONDRIAL"/>
    <property type="match status" value="1"/>
</dbReference>
<reference evidence="10" key="1">
    <citation type="submission" date="2022-10" db="EMBL/GenBank/DDBJ databases">
        <title>The WGS of Solirubrobacter ginsenosidimutans DSM 21036.</title>
        <authorList>
            <person name="Jiang Z."/>
        </authorList>
    </citation>
    <scope>NUCLEOTIDE SEQUENCE</scope>
    <source>
        <strain evidence="10">DSM 21036</strain>
    </source>
</reference>
<dbReference type="InterPro" id="IPR033847">
    <property type="entry name" value="Citrt_syn/SCS-alpha_CS"/>
</dbReference>
<dbReference type="NCBIfam" id="TIGR01019">
    <property type="entry name" value="sucCoAalpha"/>
    <property type="match status" value="1"/>
</dbReference>
<feature type="binding site" evidence="5">
    <location>
        <begin position="17"/>
        <end position="20"/>
    </location>
    <ligand>
        <name>CoA</name>
        <dbReference type="ChEBI" id="CHEBI:57287"/>
    </ligand>
</feature>
<keyword evidence="2 5" id="KW-0436">Ligase</keyword>
<name>A0A9X3SAD5_9ACTN</name>
<evidence type="ECO:0000256" key="4">
    <source>
        <dbReference type="ARBA" id="ARBA00060724"/>
    </source>
</evidence>
<comment type="catalytic activity">
    <reaction evidence="5">
        <text>GTP + succinate + CoA = succinyl-CoA + GDP + phosphate</text>
        <dbReference type="Rhea" id="RHEA:22120"/>
        <dbReference type="ChEBI" id="CHEBI:30031"/>
        <dbReference type="ChEBI" id="CHEBI:37565"/>
        <dbReference type="ChEBI" id="CHEBI:43474"/>
        <dbReference type="ChEBI" id="CHEBI:57287"/>
        <dbReference type="ChEBI" id="CHEBI:57292"/>
        <dbReference type="ChEBI" id="CHEBI:58189"/>
    </reaction>
</comment>
<dbReference type="EMBL" id="JAPDOD010000054">
    <property type="protein sequence ID" value="MDA0165913.1"/>
    <property type="molecule type" value="Genomic_DNA"/>
</dbReference>
<dbReference type="PROSITE" id="PS01216">
    <property type="entry name" value="SUCCINYL_COA_LIG_1"/>
    <property type="match status" value="1"/>
</dbReference>
<evidence type="ECO:0000313" key="10">
    <source>
        <dbReference type="EMBL" id="MDA0165913.1"/>
    </source>
</evidence>
<dbReference type="InterPro" id="IPR036291">
    <property type="entry name" value="NAD(P)-bd_dom_sf"/>
</dbReference>
<dbReference type="Proteomes" id="UP001149140">
    <property type="component" value="Unassembled WGS sequence"/>
</dbReference>
<dbReference type="InterPro" id="IPR005811">
    <property type="entry name" value="SUCC_ACL_C"/>
</dbReference>
<protein>
    <recommendedName>
        <fullName evidence="5">Succinate--CoA ligase [ADP-forming] subunit alpha</fullName>
        <ecNumber evidence="5">6.2.1.5</ecNumber>
    </recommendedName>
    <alternativeName>
        <fullName evidence="5">Succinyl-CoA synthetase subunit alpha</fullName>
        <shortName evidence="5">SCS-alpha</shortName>
    </alternativeName>
</protein>
<dbReference type="PRINTS" id="PR01798">
    <property type="entry name" value="SCOASYNTHASE"/>
</dbReference>
<comment type="caution">
    <text evidence="10">The sequence shown here is derived from an EMBL/GenBank/DDBJ whole genome shotgun (WGS) entry which is preliminary data.</text>
</comment>
<evidence type="ECO:0000256" key="8">
    <source>
        <dbReference type="RuleBase" id="RU000699"/>
    </source>
</evidence>
<dbReference type="RefSeq" id="WP_270045176.1">
    <property type="nucleotide sequence ID" value="NZ_JAPDOD010000054.1"/>
</dbReference>
<evidence type="ECO:0000256" key="5">
    <source>
        <dbReference type="HAMAP-Rule" id="MF_01988"/>
    </source>
</evidence>
<dbReference type="FunFam" id="3.40.50.720:FF:000277">
    <property type="entry name" value="Succinate--CoA ligase [ADP-forming] subunit alpha"/>
    <property type="match status" value="1"/>
</dbReference>
<dbReference type="Pfam" id="PF00549">
    <property type="entry name" value="Ligase_CoA"/>
    <property type="match status" value="1"/>
</dbReference>
<dbReference type="HAMAP" id="MF_01988">
    <property type="entry name" value="Succ_CoA_alpha"/>
    <property type="match status" value="1"/>
</dbReference>
<dbReference type="SUPFAM" id="SSF51735">
    <property type="entry name" value="NAD(P)-binding Rossmann-fold domains"/>
    <property type="match status" value="1"/>
</dbReference>
<dbReference type="PIRSF" id="PIRSF001553">
    <property type="entry name" value="SucCS_alpha"/>
    <property type="match status" value="1"/>
</dbReference>
<dbReference type="PROSITE" id="PS00399">
    <property type="entry name" value="SUCCINYL_COA_LIG_2"/>
    <property type="match status" value="1"/>
</dbReference>
<dbReference type="GO" id="GO:0009361">
    <property type="term" value="C:succinate-CoA ligase complex (ADP-forming)"/>
    <property type="evidence" value="ECO:0007669"/>
    <property type="project" value="TreeGrafter"/>
</dbReference>
<evidence type="ECO:0000259" key="9">
    <source>
        <dbReference type="SMART" id="SM00881"/>
    </source>
</evidence>
<feature type="binding site" evidence="5">
    <location>
        <position position="160"/>
    </location>
    <ligand>
        <name>substrate</name>
        <note>ligand shared with subunit beta</note>
    </ligand>
</feature>
<dbReference type="InterPro" id="IPR005810">
    <property type="entry name" value="CoA_lig_alpha"/>
</dbReference>
<keyword evidence="3 5" id="KW-0547">Nucleotide-binding</keyword>
<comment type="pathway">
    <text evidence="5 8">Carbohydrate metabolism; tricarboxylic acid cycle; succinate from succinyl-CoA (ligase route): step 1/1.</text>
</comment>
<dbReference type="GO" id="GO:0004775">
    <property type="term" value="F:succinate-CoA ligase (ADP-forming) activity"/>
    <property type="evidence" value="ECO:0007669"/>
    <property type="project" value="UniProtKB-UniRule"/>
</dbReference>
<dbReference type="Pfam" id="PF02629">
    <property type="entry name" value="CoA_binding"/>
    <property type="match status" value="1"/>
</dbReference>
<comment type="similarity">
    <text evidence="4 5 7">Belongs to the succinate/malate CoA ligase alpha subunit family.</text>
</comment>
<feature type="active site" description="Tele-phosphohistidine intermediate" evidence="5 6">
    <location>
        <position position="248"/>
    </location>
</feature>
<feature type="domain" description="CoA-binding" evidence="9">
    <location>
        <begin position="4"/>
        <end position="100"/>
    </location>
</feature>
<sequence>MAILVTNDTKLCVSGITGREGTFHAMNNRRYGTQVVSGVTPGKGGQDVEGVPVFNTFHDAVETTGANTAMIFVPPRFAADSILEAEDAGISLIICITEGIPAHDELRVYNHLAGNPNVRLVGPNCPGILSPGKANVGIIPASFFSEGNVGVVSRSGTLTYQIGNELAQAGFGNSSIVGIGGDPVPGSSFIDIIAEFEADPETELIVMAGEIGGSAEEEAAEYIKANVSKPVVAYIAGFTAPPGKTMGHAGAIVSGSAGTAKAKQEALEANGVRVGRTPTEVAQIAAEIAGSLTRSA</sequence>
<gene>
    <name evidence="5 10" type="primary">sucD</name>
    <name evidence="10" type="ORF">OM076_36950</name>
</gene>
<comment type="subunit">
    <text evidence="5 8">Heterotetramer of two alpha and two beta subunits.</text>
</comment>
<dbReference type="Gene3D" id="3.40.50.720">
    <property type="entry name" value="NAD(P)-binding Rossmann-like Domain"/>
    <property type="match status" value="1"/>
</dbReference>
<dbReference type="InterPro" id="IPR017440">
    <property type="entry name" value="Cit_synth/succinyl-CoA_lig_AS"/>
</dbReference>
<keyword evidence="1 5" id="KW-0816">Tricarboxylic acid cycle</keyword>
<comment type="function">
    <text evidence="5 8">Succinyl-CoA synthetase functions in the citric acid cycle (TCA), coupling the hydrolysis of succinyl-CoA to the synthesis of either ATP or GTP and thus represents the only step of substrate-level phosphorylation in the TCA. The alpha subunit of the enzyme binds the substrates coenzyme A and phosphate, while succinate binding and nucleotide specificity is provided by the beta subunit.</text>
</comment>
<dbReference type="Gene3D" id="3.40.50.261">
    <property type="entry name" value="Succinyl-CoA synthetase domains"/>
    <property type="match status" value="1"/>
</dbReference>
<feature type="binding site" evidence="5">
    <location>
        <begin position="96"/>
        <end position="98"/>
    </location>
    <ligand>
        <name>CoA</name>
        <dbReference type="ChEBI" id="CHEBI:57287"/>
    </ligand>
</feature>
<dbReference type="InterPro" id="IPR016102">
    <property type="entry name" value="Succinyl-CoA_synth-like"/>
</dbReference>
<evidence type="ECO:0000256" key="3">
    <source>
        <dbReference type="ARBA" id="ARBA00022741"/>
    </source>
</evidence>
<accession>A0A9X3SAD5</accession>
<dbReference type="PANTHER" id="PTHR11117">
    <property type="entry name" value="SUCCINYL-COA LIGASE SUBUNIT ALPHA"/>
    <property type="match status" value="1"/>
</dbReference>
<evidence type="ECO:0000256" key="2">
    <source>
        <dbReference type="ARBA" id="ARBA00022598"/>
    </source>
</evidence>
<proteinExistence type="inferred from homology"/>
<dbReference type="FunFam" id="3.40.50.261:FF:000006">
    <property type="entry name" value="Succinate--CoA ligase [ADP-forming] subunit alpha"/>
    <property type="match status" value="1"/>
</dbReference>
<dbReference type="GO" id="GO:0000166">
    <property type="term" value="F:nucleotide binding"/>
    <property type="evidence" value="ECO:0007669"/>
    <property type="project" value="UniProtKB-KW"/>
</dbReference>
<dbReference type="SUPFAM" id="SSF52210">
    <property type="entry name" value="Succinyl-CoA synthetase domains"/>
    <property type="match status" value="1"/>
</dbReference>
<comment type="catalytic activity">
    <reaction evidence="5 8">
        <text>succinate + ATP + CoA = succinyl-CoA + ADP + phosphate</text>
        <dbReference type="Rhea" id="RHEA:17661"/>
        <dbReference type="ChEBI" id="CHEBI:30031"/>
        <dbReference type="ChEBI" id="CHEBI:30616"/>
        <dbReference type="ChEBI" id="CHEBI:43474"/>
        <dbReference type="ChEBI" id="CHEBI:57287"/>
        <dbReference type="ChEBI" id="CHEBI:57292"/>
        <dbReference type="ChEBI" id="CHEBI:456216"/>
        <dbReference type="EC" id="6.2.1.5"/>
    </reaction>
</comment>
<dbReference type="AlphaFoldDB" id="A0A9X3SAD5"/>
<organism evidence="10 11">
    <name type="scientific">Solirubrobacter ginsenosidimutans</name>
    <dbReference type="NCBI Taxonomy" id="490573"/>
    <lineage>
        <taxon>Bacteria</taxon>
        <taxon>Bacillati</taxon>
        <taxon>Actinomycetota</taxon>
        <taxon>Thermoleophilia</taxon>
        <taxon>Solirubrobacterales</taxon>
        <taxon>Solirubrobacteraceae</taxon>
        <taxon>Solirubrobacter</taxon>
    </lineage>
</organism>
<dbReference type="InterPro" id="IPR003781">
    <property type="entry name" value="CoA-bd"/>
</dbReference>
<dbReference type="GO" id="GO:0005829">
    <property type="term" value="C:cytosol"/>
    <property type="evidence" value="ECO:0007669"/>
    <property type="project" value="TreeGrafter"/>
</dbReference>
<feature type="binding site" evidence="5">
    <location>
        <position position="43"/>
    </location>
    <ligand>
        <name>CoA</name>
        <dbReference type="ChEBI" id="CHEBI:57287"/>
    </ligand>
</feature>
<evidence type="ECO:0000313" key="11">
    <source>
        <dbReference type="Proteomes" id="UP001149140"/>
    </source>
</evidence>
<evidence type="ECO:0000256" key="1">
    <source>
        <dbReference type="ARBA" id="ARBA00022532"/>
    </source>
</evidence>